<feature type="non-terminal residue" evidence="1">
    <location>
        <position position="124"/>
    </location>
</feature>
<gene>
    <name evidence="1" type="ORF">GMARGA_LOCUS26207</name>
</gene>
<proteinExistence type="predicted"/>
<evidence type="ECO:0000313" key="2">
    <source>
        <dbReference type="Proteomes" id="UP000789901"/>
    </source>
</evidence>
<dbReference type="EMBL" id="CAJVQB010030118">
    <property type="protein sequence ID" value="CAG8815106.1"/>
    <property type="molecule type" value="Genomic_DNA"/>
</dbReference>
<comment type="caution">
    <text evidence="1">The sequence shown here is derived from an EMBL/GenBank/DDBJ whole genome shotgun (WGS) entry which is preliminary data.</text>
</comment>
<organism evidence="1 2">
    <name type="scientific">Gigaspora margarita</name>
    <dbReference type="NCBI Taxonomy" id="4874"/>
    <lineage>
        <taxon>Eukaryota</taxon>
        <taxon>Fungi</taxon>
        <taxon>Fungi incertae sedis</taxon>
        <taxon>Mucoromycota</taxon>
        <taxon>Glomeromycotina</taxon>
        <taxon>Glomeromycetes</taxon>
        <taxon>Diversisporales</taxon>
        <taxon>Gigasporaceae</taxon>
        <taxon>Gigaspora</taxon>
    </lineage>
</organism>
<keyword evidence="2" id="KW-1185">Reference proteome</keyword>
<evidence type="ECO:0000313" key="1">
    <source>
        <dbReference type="EMBL" id="CAG8815106.1"/>
    </source>
</evidence>
<name>A0ABN7W4D3_GIGMA</name>
<protein>
    <submittedName>
        <fullName evidence="1">29642_t:CDS:1</fullName>
    </submittedName>
</protein>
<sequence>MPSHWKPEMDKTDCVIGSLNIRKLRRSSMSNEYYKRAKFLAEKIKQKTQKCSFNVAETLGNLPSILCQVGGGERFLDSNILFSFKASNPSIFQLPKYATTNFINSTFKKPILEVYDATCHCFQK</sequence>
<dbReference type="Proteomes" id="UP000789901">
    <property type="component" value="Unassembled WGS sequence"/>
</dbReference>
<reference evidence="1 2" key="1">
    <citation type="submission" date="2021-06" db="EMBL/GenBank/DDBJ databases">
        <authorList>
            <person name="Kallberg Y."/>
            <person name="Tangrot J."/>
            <person name="Rosling A."/>
        </authorList>
    </citation>
    <scope>NUCLEOTIDE SEQUENCE [LARGE SCALE GENOMIC DNA]</scope>
    <source>
        <strain evidence="1 2">120-4 pot B 10/14</strain>
    </source>
</reference>
<accession>A0ABN7W4D3</accession>